<gene>
    <name evidence="1" type="ORF">NP493_490g02011</name>
</gene>
<sequence length="118" mass="13188">MTTIMTGTKEVLEIVGSTTITNTDRIITHTSVPHSTTITVVTAGDPHAKSDRPKKEERSLRRLESYSTNDRVYIQILPLHLQMVIVCPRKCPITDGHGNFLSLFTLTLSRAPKPDFDL</sequence>
<proteinExistence type="predicted"/>
<name>A0AAD9NSV2_RIDPI</name>
<evidence type="ECO:0000313" key="1">
    <source>
        <dbReference type="EMBL" id="KAK2179468.1"/>
    </source>
</evidence>
<dbReference type="Proteomes" id="UP001209878">
    <property type="component" value="Unassembled WGS sequence"/>
</dbReference>
<evidence type="ECO:0000313" key="2">
    <source>
        <dbReference type="Proteomes" id="UP001209878"/>
    </source>
</evidence>
<protein>
    <submittedName>
        <fullName evidence="1">Uncharacterized protein</fullName>
    </submittedName>
</protein>
<keyword evidence="2" id="KW-1185">Reference proteome</keyword>
<organism evidence="1 2">
    <name type="scientific">Ridgeia piscesae</name>
    <name type="common">Tubeworm</name>
    <dbReference type="NCBI Taxonomy" id="27915"/>
    <lineage>
        <taxon>Eukaryota</taxon>
        <taxon>Metazoa</taxon>
        <taxon>Spiralia</taxon>
        <taxon>Lophotrochozoa</taxon>
        <taxon>Annelida</taxon>
        <taxon>Polychaeta</taxon>
        <taxon>Sedentaria</taxon>
        <taxon>Canalipalpata</taxon>
        <taxon>Sabellida</taxon>
        <taxon>Siboglinidae</taxon>
        <taxon>Ridgeia</taxon>
    </lineage>
</organism>
<reference evidence="1" key="1">
    <citation type="journal article" date="2023" name="Mol. Biol. Evol.">
        <title>Third-Generation Sequencing Reveals the Adaptive Role of the Epigenome in Three Deep-Sea Polychaetes.</title>
        <authorList>
            <person name="Perez M."/>
            <person name="Aroh O."/>
            <person name="Sun Y."/>
            <person name="Lan Y."/>
            <person name="Juniper S.K."/>
            <person name="Young C.R."/>
            <person name="Angers B."/>
            <person name="Qian P.Y."/>
        </authorList>
    </citation>
    <scope>NUCLEOTIDE SEQUENCE</scope>
    <source>
        <strain evidence="1">R07B-5</strain>
    </source>
</reference>
<dbReference type="AlphaFoldDB" id="A0AAD9NSV2"/>
<dbReference type="EMBL" id="JAODUO010000489">
    <property type="protein sequence ID" value="KAK2179468.1"/>
    <property type="molecule type" value="Genomic_DNA"/>
</dbReference>
<accession>A0AAD9NSV2</accession>
<comment type="caution">
    <text evidence="1">The sequence shown here is derived from an EMBL/GenBank/DDBJ whole genome shotgun (WGS) entry which is preliminary data.</text>
</comment>